<evidence type="ECO:0000313" key="2">
    <source>
        <dbReference type="EMBL" id="KAF6466010.1"/>
    </source>
</evidence>
<gene>
    <name evidence="2" type="ORF">HJG63_011344</name>
</gene>
<proteinExistence type="predicted"/>
<dbReference type="AlphaFoldDB" id="A0A7J8H1N4"/>
<reference evidence="2 3" key="1">
    <citation type="journal article" date="2020" name="Nature">
        <title>Six reference-quality genomes reveal evolution of bat adaptations.</title>
        <authorList>
            <person name="Jebb D."/>
            <person name="Huang Z."/>
            <person name="Pippel M."/>
            <person name="Hughes G.M."/>
            <person name="Lavrichenko K."/>
            <person name="Devanna P."/>
            <person name="Winkler S."/>
            <person name="Jermiin L.S."/>
            <person name="Skirmuntt E.C."/>
            <person name="Katzourakis A."/>
            <person name="Burkitt-Gray L."/>
            <person name="Ray D.A."/>
            <person name="Sullivan K.A.M."/>
            <person name="Roscito J.G."/>
            <person name="Kirilenko B.M."/>
            <person name="Davalos L.M."/>
            <person name="Corthals A.P."/>
            <person name="Power M.L."/>
            <person name="Jones G."/>
            <person name="Ransome R.D."/>
            <person name="Dechmann D.K.N."/>
            <person name="Locatelli A.G."/>
            <person name="Puechmaille S.J."/>
            <person name="Fedrigo O."/>
            <person name="Jarvis E.D."/>
            <person name="Hiller M."/>
            <person name="Vernes S.C."/>
            <person name="Myers E.W."/>
            <person name="Teeling E.C."/>
        </authorList>
    </citation>
    <scope>NUCLEOTIDE SEQUENCE [LARGE SCALE GENOMIC DNA]</scope>
    <source>
        <strain evidence="2">MRouAeg1</strain>
        <tissue evidence="2">Muscle</tissue>
    </source>
</reference>
<name>A0A7J8H1N4_ROUAE</name>
<feature type="region of interest" description="Disordered" evidence="1">
    <location>
        <begin position="1"/>
        <end position="27"/>
    </location>
</feature>
<evidence type="ECO:0000256" key="1">
    <source>
        <dbReference type="SAM" id="MobiDB-lite"/>
    </source>
</evidence>
<dbReference type="EMBL" id="JACASE010000005">
    <property type="protein sequence ID" value="KAF6466010.1"/>
    <property type="molecule type" value="Genomic_DNA"/>
</dbReference>
<protein>
    <submittedName>
        <fullName evidence="2">Uncharacterized protein</fullName>
    </submittedName>
</protein>
<organism evidence="2 3">
    <name type="scientific">Rousettus aegyptiacus</name>
    <name type="common">Egyptian fruit bat</name>
    <name type="synonym">Pteropus aegyptiacus</name>
    <dbReference type="NCBI Taxonomy" id="9407"/>
    <lineage>
        <taxon>Eukaryota</taxon>
        <taxon>Metazoa</taxon>
        <taxon>Chordata</taxon>
        <taxon>Craniata</taxon>
        <taxon>Vertebrata</taxon>
        <taxon>Euteleostomi</taxon>
        <taxon>Mammalia</taxon>
        <taxon>Eutheria</taxon>
        <taxon>Laurasiatheria</taxon>
        <taxon>Chiroptera</taxon>
        <taxon>Yinpterochiroptera</taxon>
        <taxon>Pteropodoidea</taxon>
        <taxon>Pteropodidae</taxon>
        <taxon>Rousettinae</taxon>
        <taxon>Rousettus</taxon>
    </lineage>
</organism>
<evidence type="ECO:0000313" key="3">
    <source>
        <dbReference type="Proteomes" id="UP000593571"/>
    </source>
</evidence>
<dbReference type="Proteomes" id="UP000593571">
    <property type="component" value="Unassembled WGS sequence"/>
</dbReference>
<accession>A0A7J8H1N4</accession>
<keyword evidence="3" id="KW-1185">Reference proteome</keyword>
<comment type="caution">
    <text evidence="2">The sequence shown here is derived from an EMBL/GenBank/DDBJ whole genome shotgun (WGS) entry which is preliminary data.</text>
</comment>
<feature type="region of interest" description="Disordered" evidence="1">
    <location>
        <begin position="64"/>
        <end position="84"/>
    </location>
</feature>
<sequence>MCDSSPVEEPSGANNFEPTPPFPSALTTTGRCRLVRFEPPSGSVHQKSSWIRIIPPSSLSVPECVLDPNQNSQGRSYSDGYHFD</sequence>